<dbReference type="Gene3D" id="2.130.10.130">
    <property type="entry name" value="Integrin alpha, N-terminal"/>
    <property type="match status" value="2"/>
</dbReference>
<keyword evidence="3" id="KW-0378">Hydrolase</keyword>
<evidence type="ECO:0000256" key="1">
    <source>
        <dbReference type="ARBA" id="ARBA00022729"/>
    </source>
</evidence>
<evidence type="ECO:0000256" key="2">
    <source>
        <dbReference type="ARBA" id="ARBA00022737"/>
    </source>
</evidence>
<dbReference type="AlphaFoldDB" id="X6MNF9"/>
<organism evidence="5 6">
    <name type="scientific">Reticulomyxa filosa</name>
    <dbReference type="NCBI Taxonomy" id="46433"/>
    <lineage>
        <taxon>Eukaryota</taxon>
        <taxon>Sar</taxon>
        <taxon>Rhizaria</taxon>
        <taxon>Retaria</taxon>
        <taxon>Foraminifera</taxon>
        <taxon>Monothalamids</taxon>
        <taxon>Reticulomyxidae</taxon>
        <taxon>Reticulomyxa</taxon>
    </lineage>
</organism>
<feature type="non-terminal residue" evidence="5">
    <location>
        <position position="1"/>
    </location>
</feature>
<keyword evidence="4" id="KW-0325">Glycoprotein</keyword>
<dbReference type="SMART" id="SM00191">
    <property type="entry name" value="Int_alpha"/>
    <property type="match status" value="3"/>
</dbReference>
<reference evidence="5 6" key="1">
    <citation type="journal article" date="2013" name="Curr. Biol.">
        <title>The Genome of the Foraminiferan Reticulomyxa filosa.</title>
        <authorList>
            <person name="Glockner G."/>
            <person name="Hulsmann N."/>
            <person name="Schleicher M."/>
            <person name="Noegel A.A."/>
            <person name="Eichinger L."/>
            <person name="Gallinger C."/>
            <person name="Pawlowski J."/>
            <person name="Sierra R."/>
            <person name="Euteneuer U."/>
            <person name="Pillet L."/>
            <person name="Moustafa A."/>
            <person name="Platzer M."/>
            <person name="Groth M."/>
            <person name="Szafranski K."/>
            <person name="Schliwa M."/>
        </authorList>
    </citation>
    <scope>NUCLEOTIDE SEQUENCE [LARGE SCALE GENOMIC DNA]</scope>
</reference>
<dbReference type="InterPro" id="IPR013517">
    <property type="entry name" value="FG-GAP"/>
</dbReference>
<dbReference type="Pfam" id="PF01839">
    <property type="entry name" value="FG-GAP"/>
    <property type="match status" value="1"/>
</dbReference>
<dbReference type="SUPFAM" id="SSF69318">
    <property type="entry name" value="Integrin alpha N-terminal domain"/>
    <property type="match status" value="1"/>
</dbReference>
<dbReference type="InterPro" id="IPR028994">
    <property type="entry name" value="Integrin_alpha_N"/>
</dbReference>
<keyword evidence="1" id="KW-0732">Signal</keyword>
<keyword evidence="6" id="KW-1185">Reference proteome</keyword>
<dbReference type="EMBL" id="ASPP01019035">
    <property type="protein sequence ID" value="ETO15538.1"/>
    <property type="molecule type" value="Genomic_DNA"/>
</dbReference>
<gene>
    <name evidence="5" type="ORF">RFI_21826</name>
</gene>
<evidence type="ECO:0000256" key="4">
    <source>
        <dbReference type="ARBA" id="ARBA00023180"/>
    </source>
</evidence>
<evidence type="ECO:0000313" key="6">
    <source>
        <dbReference type="Proteomes" id="UP000023152"/>
    </source>
</evidence>
<dbReference type="OrthoDB" id="5317514at2759"/>
<protein>
    <recommendedName>
        <fullName evidence="7">VCBS repeat-containing protein</fullName>
    </recommendedName>
</protein>
<dbReference type="PANTHER" id="PTHR23221:SF7">
    <property type="entry name" value="PHOSPHATIDYLINOSITOL-GLYCAN-SPECIFIC PHOSPHOLIPASE D"/>
    <property type="match status" value="1"/>
</dbReference>
<comment type="caution">
    <text evidence="5">The sequence shown here is derived from an EMBL/GenBank/DDBJ whole genome shotgun (WGS) entry which is preliminary data.</text>
</comment>
<dbReference type="InterPro" id="IPR013519">
    <property type="entry name" value="Int_alpha_beta-p"/>
</dbReference>
<dbReference type="Proteomes" id="UP000023152">
    <property type="component" value="Unassembled WGS sequence"/>
</dbReference>
<dbReference type="GO" id="GO:0005615">
    <property type="term" value="C:extracellular space"/>
    <property type="evidence" value="ECO:0007669"/>
    <property type="project" value="TreeGrafter"/>
</dbReference>
<evidence type="ECO:0000256" key="3">
    <source>
        <dbReference type="ARBA" id="ARBA00022801"/>
    </source>
</evidence>
<dbReference type="GO" id="GO:0004621">
    <property type="term" value="F:glycosylphosphatidylinositol phospholipase D activity"/>
    <property type="evidence" value="ECO:0007669"/>
    <property type="project" value="TreeGrafter"/>
</dbReference>
<accession>X6MNF9</accession>
<proteinExistence type="predicted"/>
<dbReference type="GO" id="GO:0031012">
    <property type="term" value="C:extracellular matrix"/>
    <property type="evidence" value="ECO:0007669"/>
    <property type="project" value="TreeGrafter"/>
</dbReference>
<evidence type="ECO:0000313" key="5">
    <source>
        <dbReference type="EMBL" id="ETO15538.1"/>
    </source>
</evidence>
<name>X6MNF9_RETFI</name>
<dbReference type="PANTHER" id="PTHR23221">
    <property type="entry name" value="GLYCOSYLPHOSPHATIDYLINOSITOL PHOSPHOLIPASE D"/>
    <property type="match status" value="1"/>
</dbReference>
<keyword evidence="2" id="KW-0677">Repeat</keyword>
<sequence length="383" mass="43414">TNGTTKPDLTLTSVTNLTHFGYKLFALDVNNDGFQDLVIGNPMSCQQWLTEQEKDANELQCRQCGNTVVFLSAKKWSNVSWERQHPIVYVNESDAILTNNIEFEWFGYHIDMNGDNTLFISAPGARNQLLNTTGCIYVYDIRCSNSNNNCTFTLIYKINGEQNIANSDFGYFFAFGNPYVVQNTDAHYKDILAIASPSETFHLINRSHDIDIKSLNEKAHGGVVRFFNVTKMLSMNEKYANESLLLTLVCDQEYARLGYFTLFKDINGDAIDDIILSAPYYVNGKYDADNYNITSANFTRESGSVFTWYGGMKGIFRREENDRDKVVYDVYNTSDLMFVGDIDKSSRLGFKIAINTNNVMVFSAHRATVDGKEMAGKVFVEQL</sequence>
<evidence type="ECO:0008006" key="7">
    <source>
        <dbReference type="Google" id="ProtNLM"/>
    </source>
</evidence>